<feature type="transmembrane region" description="Helical" evidence="8">
    <location>
        <begin position="654"/>
        <end position="673"/>
    </location>
</feature>
<feature type="transmembrane region" description="Helical" evidence="8">
    <location>
        <begin position="1031"/>
        <end position="1056"/>
    </location>
</feature>
<dbReference type="Proteomes" id="UP000801492">
    <property type="component" value="Unassembled WGS sequence"/>
</dbReference>
<keyword evidence="6 8" id="KW-0472">Membrane</keyword>
<dbReference type="InterPro" id="IPR014710">
    <property type="entry name" value="RmlC-like_jellyroll"/>
</dbReference>
<feature type="transmembrane region" description="Helical" evidence="8">
    <location>
        <begin position="1136"/>
        <end position="1162"/>
    </location>
</feature>
<name>A0A8K0FXL6_IGNLU</name>
<dbReference type="InterPro" id="IPR000595">
    <property type="entry name" value="cNMP-bd_dom"/>
</dbReference>
<evidence type="ECO:0000259" key="9">
    <source>
        <dbReference type="PROSITE" id="PS50042"/>
    </source>
</evidence>
<dbReference type="CDD" id="cd00038">
    <property type="entry name" value="CAP_ED"/>
    <property type="match status" value="2"/>
</dbReference>
<feature type="transmembrane region" description="Helical" evidence="8">
    <location>
        <begin position="575"/>
        <end position="594"/>
    </location>
</feature>
<dbReference type="OrthoDB" id="415460at2759"/>
<feature type="transmembrane region" description="Helical" evidence="8">
    <location>
        <begin position="1077"/>
        <end position="1097"/>
    </location>
</feature>
<dbReference type="Pfam" id="PF00520">
    <property type="entry name" value="Ion_trans"/>
    <property type="match status" value="3"/>
</dbReference>
<dbReference type="SUPFAM" id="SSF51206">
    <property type="entry name" value="cAMP-binding domain-like"/>
    <property type="match status" value="3"/>
</dbReference>
<dbReference type="PANTHER" id="PTHR45638">
    <property type="entry name" value="CYCLIC NUCLEOTIDE-GATED CATION CHANNEL SUBUNIT A"/>
    <property type="match status" value="1"/>
</dbReference>
<feature type="transmembrane region" description="Helical" evidence="8">
    <location>
        <begin position="736"/>
        <end position="757"/>
    </location>
</feature>
<accession>A0A8K0FXL6</accession>
<dbReference type="Gene3D" id="1.10.287.70">
    <property type="match status" value="3"/>
</dbReference>
<keyword evidence="11" id="KW-1185">Reference proteome</keyword>
<evidence type="ECO:0000256" key="6">
    <source>
        <dbReference type="ARBA" id="ARBA00023136"/>
    </source>
</evidence>
<proteinExistence type="predicted"/>
<dbReference type="GO" id="GO:0044877">
    <property type="term" value="F:protein-containing complex binding"/>
    <property type="evidence" value="ECO:0007669"/>
    <property type="project" value="TreeGrafter"/>
</dbReference>
<evidence type="ECO:0000256" key="3">
    <source>
        <dbReference type="ARBA" id="ARBA00022692"/>
    </source>
</evidence>
<keyword evidence="5" id="KW-0406">Ion transport</keyword>
<feature type="transmembrane region" description="Helical" evidence="8">
    <location>
        <begin position="130"/>
        <end position="149"/>
    </location>
</feature>
<feature type="domain" description="Cyclic nucleotide-binding" evidence="9">
    <location>
        <begin position="314"/>
        <end position="414"/>
    </location>
</feature>
<dbReference type="GO" id="GO:0005221">
    <property type="term" value="F:intracellularly cyclic nucleotide-activated monoatomic cation channel activity"/>
    <property type="evidence" value="ECO:0007669"/>
    <property type="project" value="InterPro"/>
</dbReference>
<feature type="transmembrane region" description="Helical" evidence="8">
    <location>
        <begin position="65"/>
        <end position="86"/>
    </location>
</feature>
<evidence type="ECO:0000256" key="4">
    <source>
        <dbReference type="ARBA" id="ARBA00022989"/>
    </source>
</evidence>
<feature type="transmembrane region" description="Helical" evidence="8">
    <location>
        <begin position="1187"/>
        <end position="1208"/>
    </location>
</feature>
<sequence length="1449" mass="169373">MVVAILYPYQISFARQFPKSMTLIRVVIDGVYLIDIILQIFTAVEDENGIISNVSDIFPVRCRKLSFIFDVIAITPIISIARFFHITENERIIIIFTMPRLFKFHRVIMLFKKLNASFDVNIAMVRCIKYVLYFLLLSYFMGAIFYMLACFYEECTENSWYDWIKKEDDEVKATRHNRSFPLSIYFGALVIAQAGFGDITPHTIIELCFTMVFFIFGTLLFCYLVADYSATLMLAERAKLNYIEMVTVVKKYLAYNQMLMSIQSRTNEYLALQWHINMGYNIIKEQSVLFDAPRHLFEEQQTVKYFHVLTKVPLFKEMEGQYIKRIAAEVKQIFLPPYETVAYAGEVVRDMYLIDRGFCEIISAASGKTEKVIGPSSHFCDFDMILERPGIHHIRTVTCVRILKISYTAIKKVFVEADLFEELNKQANEVKSSLAVQRLFFRRGHVTYQSMKEEQRKSWYVFPRRKLHPSSIDYEKAFDKLGFWRFFRAFLLRRTIMPDGDFLLVWETIQGIRIFIMGMYYVSLIFVQAYIRYTEFVWILFDLLGFIDLYIRMHVCYYNDKGILVTHPKYTARHYLSRAFIVDLCSLLPTPLFLKLVLSAKGKEQRSTLYRIESLFRMNKLVQVYRLLGIFSYFEGDILRSGGILLNVVKFLPISILFFNALAALIVTMTCMFSMTEHGFSEIIPNPSSWIAVNKDKRRFNITVPINLYVSAYYLSVVTGLQEGYGNFKPWQVSEMYFIIAAMVAGYLLFTYILVVISSSKARLNVNLTLYQEHMKHLIQFMKREKINKDLQKKVIDHFEYIWQRTHGMKASNILKKCHQALRKDSVLYLYEQTLMLVPIFTDMSKPFYRTFGMHLEEAYFLRYSSIIKLNDIIDTIYIIHKGEVTVIAPDGSTFAVLTRGCVFGNIDNANDSRSMTSVVASKAVDLLFISTEKLYDLAVDYPVVLNRLRRHILIDNLSYIEKKSKRESFQFEQVGSKMLSELRQSSKRILLERRIRGLLLTSLLPLPMMLISFASCFIIMYHLAFQNHTTMVFIITYSLDLVHLIKIYAGFYIPYVNHMGEIITDTKKIRRKFLTLTRFYLELFALLPFDIFAIAAPKTKSLYYLTWLRINRMLRMWNIYHFFNVTFDRLNINVLIIKLGSVVIYFVLMVHIGTCMLYMAACPEGKCDTKSWIYFDDGTIRDNNHYLISVYFMITMLSCTGFGDVAAGTVPEMIVCIVIMLLGKFIMAVFIGDISAMVQNYSYTLITYDYNMTTLIEYLHRSYIAGPLITRIKNYFNHLWKKDRGLQLPVLLEEAPNYLLEDVKAAAYGKHFYDNYIFVACHVDFLRQLIAKVKAQTFFQGDTICQQGDVNNMMYFIHKGIVNMYMIEGSDEIQVEQLHALDCFGLVQGLIASTPHTHTYKAETVAVILTLELFDWVHLLRYYRAARYEIYTRLKKMSETRKRTEVVT</sequence>
<evidence type="ECO:0000256" key="1">
    <source>
        <dbReference type="ARBA" id="ARBA00004141"/>
    </source>
</evidence>
<reference evidence="10" key="1">
    <citation type="submission" date="2019-08" db="EMBL/GenBank/DDBJ databases">
        <title>The genome of the North American firefly Photinus pyralis.</title>
        <authorList>
            <consortium name="Photinus pyralis genome working group"/>
            <person name="Fallon T.R."/>
            <person name="Sander Lower S.E."/>
            <person name="Weng J.-K."/>
        </authorList>
    </citation>
    <scope>NUCLEOTIDE SEQUENCE</scope>
    <source>
        <strain evidence="10">TRF0915ILg1</strain>
        <tissue evidence="10">Whole body</tissue>
    </source>
</reference>
<feature type="transmembrane region" description="Helical" evidence="8">
    <location>
        <begin position="998"/>
        <end position="1025"/>
    </location>
</feature>
<feature type="transmembrane region" description="Helical" evidence="8">
    <location>
        <begin position="536"/>
        <end position="555"/>
    </location>
</feature>
<organism evidence="10 11">
    <name type="scientific">Ignelater luminosus</name>
    <name type="common">Cucubano</name>
    <name type="synonym">Pyrophorus luminosus</name>
    <dbReference type="NCBI Taxonomy" id="2038154"/>
    <lineage>
        <taxon>Eukaryota</taxon>
        <taxon>Metazoa</taxon>
        <taxon>Ecdysozoa</taxon>
        <taxon>Arthropoda</taxon>
        <taxon>Hexapoda</taxon>
        <taxon>Insecta</taxon>
        <taxon>Pterygota</taxon>
        <taxon>Neoptera</taxon>
        <taxon>Endopterygota</taxon>
        <taxon>Coleoptera</taxon>
        <taxon>Polyphaga</taxon>
        <taxon>Elateriformia</taxon>
        <taxon>Elateroidea</taxon>
        <taxon>Elateridae</taxon>
        <taxon>Agrypninae</taxon>
        <taxon>Pyrophorini</taxon>
        <taxon>Ignelater</taxon>
    </lineage>
</organism>
<dbReference type="PANTHER" id="PTHR45638:SF19">
    <property type="entry name" value="CYCLIC NUCLEOTIDE-BINDING DOMAIN-CONTAINING PROTEIN"/>
    <property type="match status" value="1"/>
</dbReference>
<dbReference type="Pfam" id="PF00027">
    <property type="entry name" value="cNMP_binding"/>
    <property type="match status" value="2"/>
</dbReference>
<comment type="subcellular location">
    <subcellularLocation>
        <location evidence="1">Membrane</location>
        <topology evidence="1">Multi-pass membrane protein</topology>
    </subcellularLocation>
</comment>
<keyword evidence="3 8" id="KW-0812">Transmembrane</keyword>
<feature type="transmembrane region" description="Helical" evidence="8">
    <location>
        <begin position="512"/>
        <end position="531"/>
    </location>
</feature>
<feature type="domain" description="Cyclic nucleotide-binding" evidence="9">
    <location>
        <begin position="840"/>
        <end position="956"/>
    </location>
</feature>
<comment type="caution">
    <text evidence="10">The sequence shown here is derived from an EMBL/GenBank/DDBJ whole genome shotgun (WGS) entry which is preliminary data.</text>
</comment>
<dbReference type="Gene3D" id="2.60.120.10">
    <property type="entry name" value="Jelly Rolls"/>
    <property type="match status" value="3"/>
</dbReference>
<dbReference type="SUPFAM" id="SSF81324">
    <property type="entry name" value="Voltage-gated potassium channels"/>
    <property type="match status" value="3"/>
</dbReference>
<dbReference type="GO" id="GO:0016020">
    <property type="term" value="C:membrane"/>
    <property type="evidence" value="ECO:0007669"/>
    <property type="project" value="UniProtKB-SubCell"/>
</dbReference>
<dbReference type="Gene3D" id="1.10.287.630">
    <property type="entry name" value="Helix hairpin bin"/>
    <property type="match status" value="2"/>
</dbReference>
<gene>
    <name evidence="10" type="ORF">ILUMI_21972</name>
</gene>
<keyword evidence="7" id="KW-0407">Ion channel</keyword>
<keyword evidence="2" id="KW-0813">Transport</keyword>
<dbReference type="InterPro" id="IPR005821">
    <property type="entry name" value="Ion_trans_dom"/>
</dbReference>
<dbReference type="SMART" id="SM00100">
    <property type="entry name" value="cNMP"/>
    <property type="match status" value="3"/>
</dbReference>
<feature type="transmembrane region" description="Helical" evidence="8">
    <location>
        <begin position="1215"/>
        <end position="1233"/>
    </location>
</feature>
<dbReference type="InterPro" id="IPR018490">
    <property type="entry name" value="cNMP-bd_dom_sf"/>
</dbReference>
<evidence type="ECO:0000313" key="11">
    <source>
        <dbReference type="Proteomes" id="UP000801492"/>
    </source>
</evidence>
<feature type="transmembrane region" description="Helical" evidence="8">
    <location>
        <begin position="23"/>
        <end position="44"/>
    </location>
</feature>
<dbReference type="PROSITE" id="PS50042">
    <property type="entry name" value="CNMP_BINDING_3"/>
    <property type="match status" value="3"/>
</dbReference>
<keyword evidence="7" id="KW-1071">Ligand-gated ion channel</keyword>
<evidence type="ECO:0000313" key="10">
    <source>
        <dbReference type="EMBL" id="KAF2884190.1"/>
    </source>
</evidence>
<evidence type="ECO:0000256" key="8">
    <source>
        <dbReference type="SAM" id="Phobius"/>
    </source>
</evidence>
<evidence type="ECO:0000256" key="5">
    <source>
        <dbReference type="ARBA" id="ARBA00023065"/>
    </source>
</evidence>
<protein>
    <recommendedName>
        <fullName evidence="9">Cyclic nucleotide-binding domain-containing protein</fullName>
    </recommendedName>
</protein>
<evidence type="ECO:0000256" key="7">
    <source>
        <dbReference type="ARBA" id="ARBA00023286"/>
    </source>
</evidence>
<dbReference type="EMBL" id="VTPC01090216">
    <property type="protein sequence ID" value="KAF2884190.1"/>
    <property type="molecule type" value="Genomic_DNA"/>
</dbReference>
<evidence type="ECO:0000256" key="2">
    <source>
        <dbReference type="ARBA" id="ARBA00022448"/>
    </source>
</evidence>
<keyword evidence="4 8" id="KW-1133">Transmembrane helix</keyword>
<dbReference type="GO" id="GO:0005249">
    <property type="term" value="F:voltage-gated potassium channel activity"/>
    <property type="evidence" value="ECO:0007669"/>
    <property type="project" value="TreeGrafter"/>
</dbReference>
<feature type="domain" description="Cyclic nucleotide-binding" evidence="9">
    <location>
        <begin position="1318"/>
        <end position="1438"/>
    </location>
</feature>
<dbReference type="InterPro" id="IPR050866">
    <property type="entry name" value="CNG_cation_channel"/>
</dbReference>
<feature type="transmembrane region" description="Helical" evidence="8">
    <location>
        <begin position="700"/>
        <end position="716"/>
    </location>
</feature>
<feature type="transmembrane region" description="Helical" evidence="8">
    <location>
        <begin position="204"/>
        <end position="226"/>
    </location>
</feature>